<feature type="chain" id="PRO_5031470581" evidence="2">
    <location>
        <begin position="22"/>
        <end position="372"/>
    </location>
</feature>
<dbReference type="Pfam" id="PF07853">
    <property type="entry name" value="DUF1648"/>
    <property type="match status" value="1"/>
</dbReference>
<protein>
    <submittedName>
        <fullName evidence="5">DUF1648 domain-containing protein</fullName>
    </submittedName>
</protein>
<keyword evidence="2" id="KW-0732">Signal</keyword>
<proteinExistence type="predicted"/>
<feature type="transmembrane region" description="Helical" evidence="1">
    <location>
        <begin position="270"/>
        <end position="289"/>
    </location>
</feature>
<feature type="transmembrane region" description="Helical" evidence="1">
    <location>
        <begin position="79"/>
        <end position="102"/>
    </location>
</feature>
<dbReference type="PANTHER" id="PTHR37810">
    <property type="entry name" value="IMMUNITY PROTEIN SDPI"/>
    <property type="match status" value="1"/>
</dbReference>
<feature type="domain" description="DUF1648" evidence="3">
    <location>
        <begin position="149"/>
        <end position="194"/>
    </location>
</feature>
<evidence type="ECO:0000259" key="3">
    <source>
        <dbReference type="Pfam" id="PF07853"/>
    </source>
</evidence>
<feature type="transmembrane region" description="Helical" evidence="1">
    <location>
        <begin position="232"/>
        <end position="258"/>
    </location>
</feature>
<feature type="transmembrane region" description="Helical" evidence="1">
    <location>
        <begin position="183"/>
        <end position="211"/>
    </location>
</feature>
<feature type="transmembrane region" description="Helical" evidence="1">
    <location>
        <begin position="352"/>
        <end position="371"/>
    </location>
</feature>
<feature type="transmembrane region" description="Helical" evidence="1">
    <location>
        <begin position="140"/>
        <end position="163"/>
    </location>
</feature>
<dbReference type="Pfam" id="PF19124">
    <property type="entry name" value="DUF5808"/>
    <property type="match status" value="1"/>
</dbReference>
<keyword evidence="1" id="KW-0812">Transmembrane</keyword>
<evidence type="ECO:0000313" key="6">
    <source>
        <dbReference type="Proteomes" id="UP000587462"/>
    </source>
</evidence>
<dbReference type="RefSeq" id="WP_171080143.1">
    <property type="nucleotide sequence ID" value="NZ_BNBU01000005.1"/>
</dbReference>
<comment type="caution">
    <text evidence="5">The sequence shown here is derived from an EMBL/GenBank/DDBJ whole genome shotgun (WGS) entry which is preliminary data.</text>
</comment>
<organism evidence="5 6">
    <name type="scientific">Streptomyces morookaense</name>
    <name type="common">Streptoverticillium morookaense</name>
    <dbReference type="NCBI Taxonomy" id="1970"/>
    <lineage>
        <taxon>Bacteria</taxon>
        <taxon>Bacillati</taxon>
        <taxon>Actinomycetota</taxon>
        <taxon>Actinomycetes</taxon>
        <taxon>Kitasatosporales</taxon>
        <taxon>Streptomycetaceae</taxon>
        <taxon>Streptomyces</taxon>
    </lineage>
</organism>
<evidence type="ECO:0000256" key="1">
    <source>
        <dbReference type="SAM" id="Phobius"/>
    </source>
</evidence>
<accession>A0A7Y7B385</accession>
<dbReference type="Proteomes" id="UP000587462">
    <property type="component" value="Unassembled WGS sequence"/>
</dbReference>
<keyword evidence="6" id="KW-1185">Reference proteome</keyword>
<evidence type="ECO:0000256" key="2">
    <source>
        <dbReference type="SAM" id="SignalP"/>
    </source>
</evidence>
<gene>
    <name evidence="5" type="ORF">HG542_11055</name>
</gene>
<feature type="domain" description="DUF5808" evidence="4">
    <location>
        <begin position="329"/>
        <end position="353"/>
    </location>
</feature>
<dbReference type="AlphaFoldDB" id="A0A7Y7B385"/>
<sequence length="372" mass="38698">MTALVLVQAAALLLLTGLAWAMPGLAQPSLPFGVRIPGDRAGEPVIAAAVRRYRARVLPGGLATAAAATAGTLLAGRSALALAVVPPCAVAAMVALCWSVYYRAHRTVAAAKAEHGWFDRVPQGIAVDTALRTDPERYPWAWALPAAVITAGTAVLGAVRYPALPATLVTHWDGNGRADGRAATTVLTAFTPVLLQAAVGALLAGSAVVALRSRQSLDAEHPRASAAQHRGFVRWTARGLLVLAAFVNLSLLGTALTMWGLLGHSAAQDAALTGLPVLLGVLVVVFIAVRTGAQGSRLTVDESDGAGRTAVANRDDDRYWKAGVLYVNRDDPSVFVPKRFGIGWTINFGSRGGQLVTVLLLVALLTAVLLLN</sequence>
<dbReference type="GO" id="GO:0009636">
    <property type="term" value="P:response to toxic substance"/>
    <property type="evidence" value="ECO:0007669"/>
    <property type="project" value="TreeGrafter"/>
</dbReference>
<dbReference type="InterPro" id="IPR043831">
    <property type="entry name" value="DUF5808"/>
</dbReference>
<feature type="signal peptide" evidence="2">
    <location>
        <begin position="1"/>
        <end position="21"/>
    </location>
</feature>
<dbReference type="EMBL" id="JABBXF010000021">
    <property type="protein sequence ID" value="NVK78201.1"/>
    <property type="molecule type" value="Genomic_DNA"/>
</dbReference>
<keyword evidence="1" id="KW-1133">Transmembrane helix</keyword>
<evidence type="ECO:0000259" key="4">
    <source>
        <dbReference type="Pfam" id="PF19124"/>
    </source>
</evidence>
<dbReference type="InterPro" id="IPR012867">
    <property type="entry name" value="DUF1648"/>
</dbReference>
<name>A0A7Y7B385_STRMO</name>
<reference evidence="5 6" key="1">
    <citation type="submission" date="2020-04" db="EMBL/GenBank/DDBJ databases">
        <title>Draft Genome Sequence of Streptomyces morookaense DSM 40503, an 8-azaguanine-producing strain.</title>
        <authorList>
            <person name="Qi J."/>
            <person name="Gao J.-M."/>
        </authorList>
    </citation>
    <scope>NUCLEOTIDE SEQUENCE [LARGE SCALE GENOMIC DNA]</scope>
    <source>
        <strain evidence="5 6">DSM 40503</strain>
    </source>
</reference>
<dbReference type="PANTHER" id="PTHR37810:SF9">
    <property type="entry name" value="MEMBRANE PROTEIN"/>
    <property type="match status" value="1"/>
</dbReference>
<evidence type="ECO:0000313" key="5">
    <source>
        <dbReference type="EMBL" id="NVK78201.1"/>
    </source>
</evidence>
<keyword evidence="1" id="KW-0472">Membrane</keyword>